<name>A0ABY4F915_9BACT</name>
<reference evidence="1 2" key="1">
    <citation type="submission" date="2022-04" db="EMBL/GenBank/DDBJ databases">
        <title>Hymenobacter sp. isolated from the air.</title>
        <authorList>
            <person name="Won M."/>
            <person name="Lee C.-M."/>
            <person name="Woen H.-Y."/>
            <person name="Kwon S.-W."/>
        </authorList>
    </citation>
    <scope>NUCLEOTIDE SEQUENCE [LARGE SCALE GENOMIC DNA]</scope>
    <source>
        <strain evidence="2">5116 S-27</strain>
    </source>
</reference>
<proteinExistence type="predicted"/>
<dbReference type="RefSeq" id="WP_244716406.1">
    <property type="nucleotide sequence ID" value="NZ_CP095049.1"/>
</dbReference>
<protein>
    <submittedName>
        <fullName evidence="1">Uncharacterized protein</fullName>
    </submittedName>
</protein>
<keyword evidence="2" id="KW-1185">Reference proteome</keyword>
<evidence type="ECO:0000313" key="2">
    <source>
        <dbReference type="Proteomes" id="UP000831785"/>
    </source>
</evidence>
<organism evidence="1 2">
    <name type="scientific">Hymenobacter cellulosivorans</name>
    <dbReference type="NCBI Taxonomy" id="2932249"/>
    <lineage>
        <taxon>Bacteria</taxon>
        <taxon>Pseudomonadati</taxon>
        <taxon>Bacteroidota</taxon>
        <taxon>Cytophagia</taxon>
        <taxon>Cytophagales</taxon>
        <taxon>Hymenobacteraceae</taxon>
        <taxon>Hymenobacter</taxon>
    </lineage>
</organism>
<sequence length="215" mass="24255">MNPSHYPPAVYTLLYADETGEIIGLDEVQLLEPVPAGRIPPLVGLLTSADQYLAYQSGLILAAWGVKEGVTYLRQLVETRVDKTAVLEPHRLWGEDNVYDVIAEALSMAWRYSEYDKAEVAAILAQILTLYGECYFESKLKQVLLTSDLMELVPAVKQALQLALAHQRYYQASQLLPVLAKYDKAYALLLVAQFEQLLGQDKRIQYNLEEARSYL</sequence>
<dbReference type="EMBL" id="CP095049">
    <property type="protein sequence ID" value="UOQ52424.1"/>
    <property type="molecule type" value="Genomic_DNA"/>
</dbReference>
<accession>A0ABY4F915</accession>
<dbReference type="Proteomes" id="UP000831785">
    <property type="component" value="Chromosome"/>
</dbReference>
<evidence type="ECO:0000313" key="1">
    <source>
        <dbReference type="EMBL" id="UOQ52424.1"/>
    </source>
</evidence>
<gene>
    <name evidence="1" type="ORF">MUN80_22060</name>
</gene>